<feature type="chain" id="PRO_5013031623" description="Lipoprotein" evidence="1">
    <location>
        <begin position="23"/>
        <end position="194"/>
    </location>
</feature>
<accession>A0A238WYI2</accession>
<reference evidence="2 3" key="1">
    <citation type="submission" date="2017-06" db="EMBL/GenBank/DDBJ databases">
        <authorList>
            <person name="Kim H.J."/>
            <person name="Triplett B.A."/>
        </authorList>
    </citation>
    <scope>NUCLEOTIDE SEQUENCE [LARGE SCALE GENOMIC DNA]</scope>
    <source>
        <strain evidence="2 3">DSM 29052</strain>
    </source>
</reference>
<evidence type="ECO:0000256" key="1">
    <source>
        <dbReference type="SAM" id="SignalP"/>
    </source>
</evidence>
<evidence type="ECO:0000313" key="2">
    <source>
        <dbReference type="EMBL" id="SNR51274.1"/>
    </source>
</evidence>
<dbReference type="Proteomes" id="UP000198417">
    <property type="component" value="Unassembled WGS sequence"/>
</dbReference>
<dbReference type="EMBL" id="FZNN01000008">
    <property type="protein sequence ID" value="SNR51274.1"/>
    <property type="molecule type" value="Genomic_DNA"/>
</dbReference>
<sequence>MIVRRIACLVSLLGALMISGCAGGTAMKNTPDDVKIAELSRAILSLGPNVDPSEASRAARIAVTYPRRLAIEYEITDPPIIHNMKVNAGLRPRGLCWHWAHDMASRLRQEDFQTLDLHHAIANADVTLRIEHSSVVISAAGDDMYDGLILDPWRYGGALYWGPPVQDTAYKWRPRQKVWDYKREKRAGLNPAPL</sequence>
<name>A0A238WYI2_9RHOB</name>
<organism evidence="2 3">
    <name type="scientific">Puniceibacterium sediminis</name>
    <dbReference type="NCBI Taxonomy" id="1608407"/>
    <lineage>
        <taxon>Bacteria</taxon>
        <taxon>Pseudomonadati</taxon>
        <taxon>Pseudomonadota</taxon>
        <taxon>Alphaproteobacteria</taxon>
        <taxon>Rhodobacterales</taxon>
        <taxon>Paracoccaceae</taxon>
        <taxon>Puniceibacterium</taxon>
    </lineage>
</organism>
<dbReference type="AlphaFoldDB" id="A0A238WYI2"/>
<keyword evidence="1" id="KW-0732">Signal</keyword>
<dbReference type="OrthoDB" id="5339359at2"/>
<proteinExistence type="predicted"/>
<keyword evidence="3" id="KW-1185">Reference proteome</keyword>
<feature type="signal peptide" evidence="1">
    <location>
        <begin position="1"/>
        <end position="22"/>
    </location>
</feature>
<gene>
    <name evidence="2" type="ORF">SAMN06265370_10840</name>
</gene>
<dbReference type="PROSITE" id="PS51257">
    <property type="entry name" value="PROKAR_LIPOPROTEIN"/>
    <property type="match status" value="1"/>
</dbReference>
<evidence type="ECO:0000313" key="3">
    <source>
        <dbReference type="Proteomes" id="UP000198417"/>
    </source>
</evidence>
<protein>
    <recommendedName>
        <fullName evidence="4">Lipoprotein</fullName>
    </recommendedName>
</protein>
<evidence type="ECO:0008006" key="4">
    <source>
        <dbReference type="Google" id="ProtNLM"/>
    </source>
</evidence>